<feature type="transmembrane region" description="Helical" evidence="8">
    <location>
        <begin position="372"/>
        <end position="392"/>
    </location>
</feature>
<keyword evidence="5 8" id="KW-1133">Transmembrane helix</keyword>
<dbReference type="Proteomes" id="UP000199063">
    <property type="component" value="Unassembled WGS sequence"/>
</dbReference>
<dbReference type="InterPro" id="IPR020846">
    <property type="entry name" value="MFS_dom"/>
</dbReference>
<sequence length="465" mass="48201">MTGPFRSLAVRNFRLFAAGQVVSVAGTWMMIVAQDWLVLALTDDSAGALGVVTALQFAPLLLLTLFGGRLADRHDKRLLLTVANAISAVLALVLAALVLSGAVRLWHIGLFALGLGVVNAVEVPARVSFVSEMVGAELLPNASALSAAYFSTARVVGPALAGLMIAALGTGWVMLLNAASYLATVVALRMMRPQELHRSAPESRARIVDGLRHVLARPDLVLPLALLAVVGLCGLNFQLTLPLLAKTVFGADADAFGLLTTAFAAGSLVAALVTTARRGRPSGRTVVVSALLFGVLETVAGWSPGFMAAMVLLSLTGFASIYFVQAANHRIQLGSDPRYRGRVMALYTLIVQGSTPFGALGTGWLAERFGARSGLVVGGLMSLLAAIAALLVERATARGAAARGPDPQAAGDGNGTRPGSAGTASRPPPQAPQALEAPEAPEAREAPAAVELPEPPDPRERDRTV</sequence>
<keyword evidence="11" id="KW-1185">Reference proteome</keyword>
<feature type="compositionally biased region" description="Basic and acidic residues" evidence="7">
    <location>
        <begin position="456"/>
        <end position="465"/>
    </location>
</feature>
<dbReference type="OrthoDB" id="9775268at2"/>
<name>A0A1G9SMW0_9ACTN</name>
<dbReference type="Gene3D" id="1.20.1250.20">
    <property type="entry name" value="MFS general substrate transporter like domains"/>
    <property type="match status" value="1"/>
</dbReference>
<keyword evidence="2" id="KW-0813">Transport</keyword>
<evidence type="ECO:0000313" key="11">
    <source>
        <dbReference type="Proteomes" id="UP000199063"/>
    </source>
</evidence>
<evidence type="ECO:0000313" key="10">
    <source>
        <dbReference type="EMBL" id="SDM36677.1"/>
    </source>
</evidence>
<dbReference type="Pfam" id="PF05977">
    <property type="entry name" value="MFS_3"/>
    <property type="match status" value="1"/>
</dbReference>
<keyword evidence="4 8" id="KW-0812">Transmembrane</keyword>
<keyword evidence="6 8" id="KW-0472">Membrane</keyword>
<dbReference type="PANTHER" id="PTHR23513">
    <property type="entry name" value="INTEGRAL MEMBRANE EFFLUX PROTEIN-RELATED"/>
    <property type="match status" value="1"/>
</dbReference>
<evidence type="ECO:0000256" key="1">
    <source>
        <dbReference type="ARBA" id="ARBA00004651"/>
    </source>
</evidence>
<evidence type="ECO:0000256" key="6">
    <source>
        <dbReference type="ARBA" id="ARBA00023136"/>
    </source>
</evidence>
<reference evidence="11" key="1">
    <citation type="submission" date="2016-10" db="EMBL/GenBank/DDBJ databases">
        <authorList>
            <person name="Varghese N."/>
            <person name="Submissions S."/>
        </authorList>
    </citation>
    <scope>NUCLEOTIDE SEQUENCE [LARGE SCALE GENOMIC DNA]</scope>
    <source>
        <strain evidence="11">CGMCC 4.7042</strain>
    </source>
</reference>
<dbReference type="GO" id="GO:0005886">
    <property type="term" value="C:plasma membrane"/>
    <property type="evidence" value="ECO:0007669"/>
    <property type="project" value="UniProtKB-SubCell"/>
</dbReference>
<dbReference type="InterPro" id="IPR010290">
    <property type="entry name" value="TM_effector"/>
</dbReference>
<accession>A0A1G9SMW0</accession>
<keyword evidence="3" id="KW-1003">Cell membrane</keyword>
<feature type="transmembrane region" description="Helical" evidence="8">
    <location>
        <begin position="256"/>
        <end position="276"/>
    </location>
</feature>
<dbReference type="PROSITE" id="PS50850">
    <property type="entry name" value="MFS"/>
    <property type="match status" value="1"/>
</dbReference>
<evidence type="ECO:0000256" key="8">
    <source>
        <dbReference type="SAM" id="Phobius"/>
    </source>
</evidence>
<evidence type="ECO:0000256" key="2">
    <source>
        <dbReference type="ARBA" id="ARBA00022448"/>
    </source>
</evidence>
<feature type="compositionally biased region" description="Low complexity" evidence="7">
    <location>
        <begin position="432"/>
        <end position="452"/>
    </location>
</feature>
<evidence type="ECO:0000256" key="5">
    <source>
        <dbReference type="ARBA" id="ARBA00022989"/>
    </source>
</evidence>
<dbReference type="GeneID" id="40829867"/>
<dbReference type="InterPro" id="IPR036259">
    <property type="entry name" value="MFS_trans_sf"/>
</dbReference>
<dbReference type="STRING" id="1196353.SAMN05444921_107129"/>
<feature type="domain" description="Major facilitator superfamily (MFS) profile" evidence="9">
    <location>
        <begin position="7"/>
        <end position="465"/>
    </location>
</feature>
<evidence type="ECO:0000259" key="9">
    <source>
        <dbReference type="PROSITE" id="PS50850"/>
    </source>
</evidence>
<dbReference type="GO" id="GO:0022857">
    <property type="term" value="F:transmembrane transporter activity"/>
    <property type="evidence" value="ECO:0007669"/>
    <property type="project" value="InterPro"/>
</dbReference>
<dbReference type="CDD" id="cd06173">
    <property type="entry name" value="MFS_MefA_like"/>
    <property type="match status" value="1"/>
</dbReference>
<dbReference type="EMBL" id="FNHI01000007">
    <property type="protein sequence ID" value="SDM36677.1"/>
    <property type="molecule type" value="Genomic_DNA"/>
</dbReference>
<feature type="compositionally biased region" description="Low complexity" evidence="7">
    <location>
        <begin position="401"/>
        <end position="411"/>
    </location>
</feature>
<feature type="transmembrane region" description="Helical" evidence="8">
    <location>
        <begin position="78"/>
        <end position="99"/>
    </location>
</feature>
<feature type="transmembrane region" description="Helical" evidence="8">
    <location>
        <begin position="163"/>
        <end position="188"/>
    </location>
</feature>
<organism evidence="10 11">
    <name type="scientific">Streptomyces wuyuanensis</name>
    <dbReference type="NCBI Taxonomy" id="1196353"/>
    <lineage>
        <taxon>Bacteria</taxon>
        <taxon>Bacillati</taxon>
        <taxon>Actinomycetota</taxon>
        <taxon>Actinomycetes</taxon>
        <taxon>Kitasatosporales</taxon>
        <taxon>Streptomycetaceae</taxon>
        <taxon>Streptomyces</taxon>
    </lineage>
</organism>
<feature type="region of interest" description="Disordered" evidence="7">
    <location>
        <begin position="401"/>
        <end position="465"/>
    </location>
</feature>
<evidence type="ECO:0000256" key="3">
    <source>
        <dbReference type="ARBA" id="ARBA00022475"/>
    </source>
</evidence>
<protein>
    <submittedName>
        <fullName evidence="10">Predicted arabinose efflux permease, MFS family</fullName>
    </submittedName>
</protein>
<feature type="transmembrane region" description="Helical" evidence="8">
    <location>
        <begin position="45"/>
        <end position="66"/>
    </location>
</feature>
<dbReference type="AlphaFoldDB" id="A0A1G9SMW0"/>
<evidence type="ECO:0000256" key="4">
    <source>
        <dbReference type="ARBA" id="ARBA00022692"/>
    </source>
</evidence>
<comment type="subcellular location">
    <subcellularLocation>
        <location evidence="1">Cell membrane</location>
        <topology evidence="1">Multi-pass membrane protein</topology>
    </subcellularLocation>
</comment>
<feature type="transmembrane region" description="Helical" evidence="8">
    <location>
        <begin position="306"/>
        <end position="324"/>
    </location>
</feature>
<feature type="transmembrane region" description="Helical" evidence="8">
    <location>
        <begin position="345"/>
        <end position="366"/>
    </location>
</feature>
<evidence type="ECO:0000256" key="7">
    <source>
        <dbReference type="SAM" id="MobiDB-lite"/>
    </source>
</evidence>
<feature type="transmembrane region" description="Helical" evidence="8">
    <location>
        <begin position="283"/>
        <end position="300"/>
    </location>
</feature>
<proteinExistence type="predicted"/>
<gene>
    <name evidence="10" type="ORF">SAMN05444921_107129</name>
</gene>
<dbReference type="SUPFAM" id="SSF103473">
    <property type="entry name" value="MFS general substrate transporter"/>
    <property type="match status" value="1"/>
</dbReference>
<dbReference type="PANTHER" id="PTHR23513:SF11">
    <property type="entry name" value="STAPHYLOFERRIN A TRANSPORTER"/>
    <property type="match status" value="1"/>
</dbReference>
<dbReference type="RefSeq" id="WP_093654051.1">
    <property type="nucleotide sequence ID" value="NZ_FNHI01000007.1"/>
</dbReference>
<feature type="transmembrane region" description="Helical" evidence="8">
    <location>
        <begin position="220"/>
        <end position="244"/>
    </location>
</feature>
<feature type="transmembrane region" description="Helical" evidence="8">
    <location>
        <begin position="12"/>
        <end position="33"/>
    </location>
</feature>